<evidence type="ECO:0000313" key="2">
    <source>
        <dbReference type="Proteomes" id="UP001516023"/>
    </source>
</evidence>
<organism evidence="1 2">
    <name type="scientific">Cyclotella cryptica</name>
    <dbReference type="NCBI Taxonomy" id="29204"/>
    <lineage>
        <taxon>Eukaryota</taxon>
        <taxon>Sar</taxon>
        <taxon>Stramenopiles</taxon>
        <taxon>Ochrophyta</taxon>
        <taxon>Bacillariophyta</taxon>
        <taxon>Coscinodiscophyceae</taxon>
        <taxon>Thalassiosirophycidae</taxon>
        <taxon>Stephanodiscales</taxon>
        <taxon>Stephanodiscaceae</taxon>
        <taxon>Cyclotella</taxon>
    </lineage>
</organism>
<name>A0ABD3QQ10_9STRA</name>
<dbReference type="EMBL" id="JABMIG020000028">
    <property type="protein sequence ID" value="KAL3801281.1"/>
    <property type="molecule type" value="Genomic_DNA"/>
</dbReference>
<sequence length="384" mass="44508">ETKLSAILQHIFDKNVGGASNFSQSDKGGKPFLVVCNGIPEPLIPMFSHFKLIRLGKDEPPPSWNAVSFLVLDSSCRDHSYIESMKHNQQSPFLAAPHIMTSNNTGLFMHGVYWPTFVANTETYDFQALGRSTLELQGVSTAIDGKEFLEQPRRDLDVKRDKFCSMIVKYNPSHPTKMFQSRLYDIDAIVQHMFFQQLREYKPYIRITDCPGNPYTSYQCMKSYKLHITMQICYSFSPSHVSSAQYITFDHVSRRTLWLMVTFQKRFSMVPMVAEYQFTLGQVTLKSISAHKPFYHCNVSRDVIEEMRWIHPRGQNPRPFLFKNNTFRQTDNKLIDWADVFLQAELIPCVKCKLDMSDEMYNSMMNEIMIPNPDIMSGDYPMRG</sequence>
<feature type="non-terminal residue" evidence="1">
    <location>
        <position position="1"/>
    </location>
</feature>
<accession>A0ABD3QQ10</accession>
<dbReference type="Proteomes" id="UP001516023">
    <property type="component" value="Unassembled WGS sequence"/>
</dbReference>
<evidence type="ECO:0000313" key="1">
    <source>
        <dbReference type="EMBL" id="KAL3801281.1"/>
    </source>
</evidence>
<proteinExistence type="predicted"/>
<gene>
    <name evidence="1" type="ORF">HJC23_012681</name>
</gene>
<keyword evidence="2" id="KW-1185">Reference proteome</keyword>
<protein>
    <submittedName>
        <fullName evidence="1">Uncharacterized protein</fullName>
    </submittedName>
</protein>
<dbReference type="AlphaFoldDB" id="A0ABD3QQ10"/>
<comment type="caution">
    <text evidence="1">The sequence shown here is derived from an EMBL/GenBank/DDBJ whole genome shotgun (WGS) entry which is preliminary data.</text>
</comment>
<reference evidence="1 2" key="1">
    <citation type="journal article" date="2020" name="G3 (Bethesda)">
        <title>Improved Reference Genome for Cyclotella cryptica CCMP332, a Model for Cell Wall Morphogenesis, Salinity Adaptation, and Lipid Production in Diatoms (Bacillariophyta).</title>
        <authorList>
            <person name="Roberts W.R."/>
            <person name="Downey K.M."/>
            <person name="Ruck E.C."/>
            <person name="Traller J.C."/>
            <person name="Alverson A.J."/>
        </authorList>
    </citation>
    <scope>NUCLEOTIDE SEQUENCE [LARGE SCALE GENOMIC DNA]</scope>
    <source>
        <strain evidence="1 2">CCMP332</strain>
    </source>
</reference>